<dbReference type="AlphaFoldDB" id="A0A072R858"/>
<dbReference type="Gene3D" id="1.10.8.930">
    <property type="entry name" value="Protein of unknown function DUF1465"/>
    <property type="match status" value="1"/>
</dbReference>
<evidence type="ECO:0000313" key="2">
    <source>
        <dbReference type="Proteomes" id="UP000031740"/>
    </source>
</evidence>
<organism evidence="1 2">
    <name type="scientific">Bartonella bacilliformis Ver097</name>
    <dbReference type="NCBI Taxonomy" id="1293911"/>
    <lineage>
        <taxon>Bacteria</taxon>
        <taxon>Pseudomonadati</taxon>
        <taxon>Pseudomonadota</taxon>
        <taxon>Alphaproteobacteria</taxon>
        <taxon>Hyphomicrobiales</taxon>
        <taxon>Bartonellaceae</taxon>
        <taxon>Bartonella</taxon>
    </lineage>
</organism>
<evidence type="ECO:0000313" key="1">
    <source>
        <dbReference type="EMBL" id="KEG21407.1"/>
    </source>
</evidence>
<dbReference type="Pfam" id="PF07323">
    <property type="entry name" value="DUF1465"/>
    <property type="match status" value="1"/>
</dbReference>
<accession>A0A072R858</accession>
<protein>
    <recommendedName>
        <fullName evidence="3">Regulator of CtrA degradation rcdA</fullName>
    </recommendedName>
</protein>
<comment type="caution">
    <text evidence="1">The sequence shown here is derived from an EMBL/GenBank/DDBJ whole genome shotgun (WGS) entry which is preliminary data.</text>
</comment>
<gene>
    <name evidence="1" type="ORF">H710_00356</name>
</gene>
<dbReference type="InterPro" id="IPR038301">
    <property type="entry name" value="AraC-like_sf"/>
</dbReference>
<proteinExistence type="predicted"/>
<dbReference type="RefSeq" id="WP_041849134.1">
    <property type="nucleotide sequence ID" value="NZ_KL503802.1"/>
</dbReference>
<sequence length="172" mass="20092">MSAHDHPHDKPIVMIEHDAFENAFNRLYEETMNLIEETAAYIDQNGKLATRDLSVETSALYVKEAMYLSTRLMQIASRLLLFRAGREEEMLPEQIEKEIAKISLHTPSLGPDIAHWQELPEIFRSFVTRSLSLEKRVYHMHYDSDYVSSKSLEDKNPVNKQLELLKNAFRHF</sequence>
<dbReference type="EMBL" id="ASIV01000001">
    <property type="protein sequence ID" value="KEG21407.1"/>
    <property type="molecule type" value="Genomic_DNA"/>
</dbReference>
<name>A0A072R858_BARBA</name>
<dbReference type="STRING" id="1293911.H710_00356"/>
<evidence type="ECO:0008006" key="3">
    <source>
        <dbReference type="Google" id="ProtNLM"/>
    </source>
</evidence>
<dbReference type="InterPro" id="IPR010848">
    <property type="entry name" value="DUF1465"/>
</dbReference>
<dbReference type="Proteomes" id="UP000031740">
    <property type="component" value="Unassembled WGS sequence"/>
</dbReference>
<reference evidence="1 2" key="1">
    <citation type="submission" date="2013-04" db="EMBL/GenBank/DDBJ databases">
        <title>The Genome Sequence of Bartonella bacilliformis Ver097.</title>
        <authorList>
            <consortium name="The Broad Institute Genomics Platform"/>
            <consortium name="The Broad Institute Genome Sequencing Center for Infectious Disease"/>
            <person name="Feldgarden M."/>
            <person name="Kirby J."/>
            <person name="Birtles R."/>
            <person name="Dasch G."/>
            <person name="Hendrix L."/>
            <person name="Koehler J."/>
            <person name="Walker B."/>
            <person name="Young S.K."/>
            <person name="Zeng Q."/>
            <person name="Gargeya S."/>
            <person name="Fitzgerald M."/>
            <person name="Haas B."/>
            <person name="Abouelleil A."/>
            <person name="Allen A.W."/>
            <person name="Alvarado L."/>
            <person name="Arachchi H.M."/>
            <person name="Berlin A.M."/>
            <person name="Chapman S.B."/>
            <person name="Gainer-Dewar J."/>
            <person name="Goldberg J."/>
            <person name="Griggs A."/>
            <person name="Gujja S."/>
            <person name="Hansen M."/>
            <person name="Howarth C."/>
            <person name="Imamovic A."/>
            <person name="Ireland A."/>
            <person name="Larimer J."/>
            <person name="McCowan C."/>
            <person name="Murphy C."/>
            <person name="Pearson M."/>
            <person name="Poon T.W."/>
            <person name="Priest M."/>
            <person name="Roberts A."/>
            <person name="Saif S."/>
            <person name="Shea T."/>
            <person name="Sisk P."/>
            <person name="Sykes S."/>
            <person name="Wortman J."/>
            <person name="Nusbaum C."/>
            <person name="Birren B."/>
        </authorList>
    </citation>
    <scope>NUCLEOTIDE SEQUENCE [LARGE SCALE GENOMIC DNA]</scope>
    <source>
        <strain evidence="1 2">Ver097</strain>
    </source>
</reference>
<dbReference type="PATRIC" id="fig|1293911.3.peg.373"/>
<dbReference type="HOGENOM" id="CLU_114005_0_0_5"/>